<accession>A0ABR7A1V8</accession>
<organism evidence="9 10">
    <name type="scientific">Undibacterium curvum</name>
    <dbReference type="NCBI Taxonomy" id="2762294"/>
    <lineage>
        <taxon>Bacteria</taxon>
        <taxon>Pseudomonadati</taxon>
        <taxon>Pseudomonadota</taxon>
        <taxon>Betaproteobacteria</taxon>
        <taxon>Burkholderiales</taxon>
        <taxon>Oxalobacteraceae</taxon>
        <taxon>Undibacterium</taxon>
    </lineage>
</organism>
<keyword evidence="3 6" id="KW-0479">Metal-binding</keyword>
<feature type="chain" id="PRO_5045558513" evidence="7">
    <location>
        <begin position="34"/>
        <end position="303"/>
    </location>
</feature>
<evidence type="ECO:0000259" key="8">
    <source>
        <dbReference type="PROSITE" id="PS51007"/>
    </source>
</evidence>
<dbReference type="InterPro" id="IPR051811">
    <property type="entry name" value="Cytochrome_c550/c551-like"/>
</dbReference>
<reference evidence="9 10" key="1">
    <citation type="submission" date="2020-08" db="EMBL/GenBank/DDBJ databases">
        <title>Novel species isolated from subtropical streams in China.</title>
        <authorList>
            <person name="Lu H."/>
        </authorList>
    </citation>
    <scope>NUCLEOTIDE SEQUENCE [LARGE SCALE GENOMIC DNA]</scope>
    <source>
        <strain evidence="9 10">CY22W</strain>
    </source>
</reference>
<proteinExistence type="predicted"/>
<keyword evidence="5 6" id="KW-0408">Iron</keyword>
<evidence type="ECO:0000256" key="3">
    <source>
        <dbReference type="ARBA" id="ARBA00022723"/>
    </source>
</evidence>
<keyword evidence="10" id="KW-1185">Reference proteome</keyword>
<name>A0ABR7A1V8_9BURK</name>
<keyword evidence="1" id="KW-0813">Transport</keyword>
<feature type="domain" description="Cytochrome c" evidence="8">
    <location>
        <begin position="209"/>
        <end position="297"/>
    </location>
</feature>
<evidence type="ECO:0000256" key="6">
    <source>
        <dbReference type="PROSITE-ProRule" id="PRU00433"/>
    </source>
</evidence>
<dbReference type="Pfam" id="PF00034">
    <property type="entry name" value="Cytochrom_C"/>
    <property type="match status" value="1"/>
</dbReference>
<evidence type="ECO:0000256" key="4">
    <source>
        <dbReference type="ARBA" id="ARBA00022982"/>
    </source>
</evidence>
<evidence type="ECO:0000256" key="2">
    <source>
        <dbReference type="ARBA" id="ARBA00022617"/>
    </source>
</evidence>
<keyword evidence="7" id="KW-0732">Signal</keyword>
<dbReference type="EMBL" id="JACOGD010000002">
    <property type="protein sequence ID" value="MBC3930741.1"/>
    <property type="molecule type" value="Genomic_DNA"/>
</dbReference>
<comment type="caution">
    <text evidence="9">The sequence shown here is derived from an EMBL/GenBank/DDBJ whole genome shotgun (WGS) entry which is preliminary data.</text>
</comment>
<dbReference type="RefSeq" id="WP_186902607.1">
    <property type="nucleotide sequence ID" value="NZ_JACOGD010000002.1"/>
</dbReference>
<feature type="signal peptide" evidence="7">
    <location>
        <begin position="1"/>
        <end position="33"/>
    </location>
</feature>
<dbReference type="Gene3D" id="1.10.760.10">
    <property type="entry name" value="Cytochrome c-like domain"/>
    <property type="match status" value="1"/>
</dbReference>
<keyword evidence="4" id="KW-0249">Electron transport</keyword>
<gene>
    <name evidence="9" type="ORF">H8K43_03570</name>
</gene>
<dbReference type="PANTHER" id="PTHR37823">
    <property type="entry name" value="CYTOCHROME C-553-LIKE"/>
    <property type="match status" value="1"/>
</dbReference>
<keyword evidence="2 6" id="KW-0349">Heme</keyword>
<dbReference type="PROSITE" id="PS51007">
    <property type="entry name" value="CYTC"/>
    <property type="match status" value="1"/>
</dbReference>
<dbReference type="PROSITE" id="PS51257">
    <property type="entry name" value="PROKAR_LIPOPROTEIN"/>
    <property type="match status" value="1"/>
</dbReference>
<dbReference type="Proteomes" id="UP000654304">
    <property type="component" value="Unassembled WGS sequence"/>
</dbReference>
<dbReference type="PANTHER" id="PTHR37823:SF1">
    <property type="entry name" value="CYTOCHROME C-553-LIKE"/>
    <property type="match status" value="1"/>
</dbReference>
<evidence type="ECO:0000313" key="9">
    <source>
        <dbReference type="EMBL" id="MBC3930741.1"/>
    </source>
</evidence>
<sequence>MIITQTRQSGRAWLRSGLSAALLLSLSCSVVLSACSWTHAGTAQTVPKLRDSTSKEQTVLQVQTATQTLQLSRAQLLALPELKTIALESDVAYGGRRSYRALPLQTFYPDLSALNLQFTALDGFVATLPASVFNTSARPWLAIEDAAAPWPALAAGKPSAGPVYLVWQDPEHQVSSEQWPYQIAKISLTQTLEQRYPQLLPRASGPQQTQALRGMQVYTKNCAACHSMNGGGDAKLGPDLNLPHSPVEYFQEGMLRQLIRNPASVRSWPASAMPGFNLQSLSAQELDDLLLYFRQMAQQKEKD</sequence>
<evidence type="ECO:0000256" key="1">
    <source>
        <dbReference type="ARBA" id="ARBA00022448"/>
    </source>
</evidence>
<protein>
    <submittedName>
        <fullName evidence="9">Cytochrome c</fullName>
    </submittedName>
</protein>
<evidence type="ECO:0000256" key="5">
    <source>
        <dbReference type="ARBA" id="ARBA00023004"/>
    </source>
</evidence>
<dbReference type="InterPro" id="IPR036909">
    <property type="entry name" value="Cyt_c-like_dom_sf"/>
</dbReference>
<dbReference type="InterPro" id="IPR009056">
    <property type="entry name" value="Cyt_c-like_dom"/>
</dbReference>
<dbReference type="SUPFAM" id="SSF46626">
    <property type="entry name" value="Cytochrome c"/>
    <property type="match status" value="1"/>
</dbReference>
<evidence type="ECO:0000256" key="7">
    <source>
        <dbReference type="SAM" id="SignalP"/>
    </source>
</evidence>
<evidence type="ECO:0000313" key="10">
    <source>
        <dbReference type="Proteomes" id="UP000654304"/>
    </source>
</evidence>